<comment type="subcellular location">
    <subcellularLocation>
        <location evidence="7">Cytoplasm</location>
    </subcellularLocation>
</comment>
<comment type="subunit">
    <text evidence="7">Monomer.</text>
</comment>
<dbReference type="SUPFAM" id="SSF55205">
    <property type="entry name" value="EPT/RTPC-like"/>
    <property type="match status" value="1"/>
</dbReference>
<name>A0A846QJD6_9BACT</name>
<dbReference type="Gene3D" id="3.65.10.10">
    <property type="entry name" value="Enolpyruvate transferase domain"/>
    <property type="match status" value="2"/>
</dbReference>
<feature type="binding site" evidence="7">
    <location>
        <position position="17"/>
    </location>
    <ligand>
        <name>3-phosphoshikimate</name>
        <dbReference type="ChEBI" id="CHEBI:145989"/>
    </ligand>
</feature>
<dbReference type="PROSITE" id="PS00885">
    <property type="entry name" value="EPSP_SYNTHASE_2"/>
    <property type="match status" value="1"/>
</dbReference>
<dbReference type="InterPro" id="IPR001986">
    <property type="entry name" value="Enolpyruvate_Tfrase_dom"/>
</dbReference>
<comment type="function">
    <text evidence="7">Catalyzes the transfer of the enolpyruvyl moiety of phosphoenolpyruvate (PEP) to the 5-hydroxyl of shikimate-3-phosphate (S3P) to produce enolpyruvyl shikimate-3-phosphate and inorganic phosphate.</text>
</comment>
<evidence type="ECO:0000313" key="10">
    <source>
        <dbReference type="Proteomes" id="UP000580856"/>
    </source>
</evidence>
<dbReference type="AlphaFoldDB" id="A0A846QJD6"/>
<evidence type="ECO:0000256" key="2">
    <source>
        <dbReference type="ARBA" id="ARBA00009948"/>
    </source>
</evidence>
<dbReference type="PIRSF" id="PIRSF000505">
    <property type="entry name" value="EPSPS"/>
    <property type="match status" value="1"/>
</dbReference>
<dbReference type="InterPro" id="IPR006264">
    <property type="entry name" value="EPSP_synthase"/>
</dbReference>
<evidence type="ECO:0000256" key="3">
    <source>
        <dbReference type="ARBA" id="ARBA00022605"/>
    </source>
</evidence>
<dbReference type="InterPro" id="IPR036968">
    <property type="entry name" value="Enolpyruvate_Tfrase_sf"/>
</dbReference>
<reference evidence="9 10" key="1">
    <citation type="submission" date="2020-03" db="EMBL/GenBank/DDBJ databases">
        <title>Genomic Encyclopedia of Type Strains, Phase IV (KMG-IV): sequencing the most valuable type-strain genomes for metagenomic binning, comparative biology and taxonomic classification.</title>
        <authorList>
            <person name="Goeker M."/>
        </authorList>
    </citation>
    <scope>NUCLEOTIDE SEQUENCE [LARGE SCALE GENOMIC DNA]</scope>
    <source>
        <strain evidence="9 10">DSM 24233</strain>
    </source>
</reference>
<feature type="binding site" evidence="7">
    <location>
        <position position="193"/>
    </location>
    <ligand>
        <name>3-phosphoshikimate</name>
        <dbReference type="ChEBI" id="CHEBI:145989"/>
    </ligand>
</feature>
<feature type="binding site" evidence="7">
    <location>
        <position position="357"/>
    </location>
    <ligand>
        <name>3-phosphoshikimate</name>
        <dbReference type="ChEBI" id="CHEBI:145989"/>
    </ligand>
</feature>
<organism evidence="9 10">
    <name type="scientific">Desulfobaculum xiamenense</name>
    <dbReference type="NCBI Taxonomy" id="995050"/>
    <lineage>
        <taxon>Bacteria</taxon>
        <taxon>Pseudomonadati</taxon>
        <taxon>Thermodesulfobacteriota</taxon>
        <taxon>Desulfovibrionia</taxon>
        <taxon>Desulfovibrionales</taxon>
        <taxon>Desulfovibrionaceae</taxon>
        <taxon>Desulfobaculum</taxon>
    </lineage>
</organism>
<keyword evidence="3 7" id="KW-0028">Amino-acid biosynthesis</keyword>
<feature type="binding site" evidence="7">
    <location>
        <position position="166"/>
    </location>
    <ligand>
        <name>3-phosphoshikimate</name>
        <dbReference type="ChEBI" id="CHEBI:145989"/>
    </ligand>
</feature>
<dbReference type="GO" id="GO:0005737">
    <property type="term" value="C:cytoplasm"/>
    <property type="evidence" value="ECO:0007669"/>
    <property type="project" value="UniProtKB-SubCell"/>
</dbReference>
<feature type="binding site" evidence="7">
    <location>
        <position position="429"/>
    </location>
    <ligand>
        <name>phosphoenolpyruvate</name>
        <dbReference type="ChEBI" id="CHEBI:58702"/>
    </ligand>
</feature>
<feature type="binding site" evidence="7">
    <location>
        <position position="166"/>
    </location>
    <ligand>
        <name>phosphoenolpyruvate</name>
        <dbReference type="ChEBI" id="CHEBI:58702"/>
    </ligand>
</feature>
<feature type="binding site" evidence="7">
    <location>
        <position position="118"/>
    </location>
    <ligand>
        <name>phosphoenolpyruvate</name>
        <dbReference type="ChEBI" id="CHEBI:58702"/>
    </ligand>
</feature>
<dbReference type="EMBL" id="JAATJA010000002">
    <property type="protein sequence ID" value="NJB68261.1"/>
    <property type="molecule type" value="Genomic_DNA"/>
</dbReference>
<dbReference type="GO" id="GO:0008652">
    <property type="term" value="P:amino acid biosynthetic process"/>
    <property type="evidence" value="ECO:0007669"/>
    <property type="project" value="UniProtKB-KW"/>
</dbReference>
<comment type="similarity">
    <text evidence="2 7">Belongs to the EPSP synthase family.</text>
</comment>
<sequence length="445" mass="46733">MNIAHATVRVKAPASKSMSHRAVIAAALAGGRSELTGVLDSVDLERTMGCLRACGAVIERRGDVVVVDGVAGRPMGGKDEPADLNVHESGTTCRLMTGVVAAGDGRFRIHGAPRMHERPIGALASVLEDLGAGFAWEGKKGYPPFVLAASGIPGGEVLVDAGESSQYISGVLLACACGRSETIVGLGGAKVVSWPYVALTLQIMDDFGVPVRVQIAQGDGWIDADWRDMDEAAPGRVRFVVSPGSYRAQDYDVEGDWSNASYFLAAGAVGPHPVAVSGLRMDSLQGDRAMLDILGFMGARITWQADGVLVAPPVTGCLRGVEVDMSSCPDIVPTVAVVAAQAATRTVITGAAHLRIKECDRLDATATQLRKVGARVAVTSDGLIIDPAAITPGPVDFETYGDHRIPMSLSVLELAGVRPTFDNPGCVSKSFPGFWDEWAKVHPRR</sequence>
<dbReference type="EC" id="2.5.1.19" evidence="7"/>
<evidence type="ECO:0000259" key="8">
    <source>
        <dbReference type="Pfam" id="PF00275"/>
    </source>
</evidence>
<dbReference type="CDD" id="cd01556">
    <property type="entry name" value="EPSP_synthase"/>
    <property type="match status" value="1"/>
</dbReference>
<protein>
    <recommendedName>
        <fullName evidence="7">3-phosphoshikimate 1-carboxyvinyltransferase</fullName>
        <ecNumber evidence="7">2.5.1.19</ecNumber>
    </recommendedName>
    <alternativeName>
        <fullName evidence="7">5-enolpyruvylshikimate-3-phosphate synthase</fullName>
        <shortName evidence="7">EPSP synthase</shortName>
        <shortName evidence="7">EPSPS</shortName>
    </alternativeName>
</protein>
<feature type="binding site" evidence="7">
    <location>
        <position position="165"/>
    </location>
    <ligand>
        <name>3-phosphoshikimate</name>
        <dbReference type="ChEBI" id="CHEBI:145989"/>
    </ligand>
</feature>
<feature type="domain" description="Enolpyruvate transferase" evidence="8">
    <location>
        <begin position="238"/>
        <end position="438"/>
    </location>
</feature>
<evidence type="ECO:0000256" key="7">
    <source>
        <dbReference type="HAMAP-Rule" id="MF_00210"/>
    </source>
</evidence>
<feature type="binding site" evidence="7">
    <location>
        <position position="330"/>
    </location>
    <ligand>
        <name>3-phosphoshikimate</name>
        <dbReference type="ChEBI" id="CHEBI:145989"/>
    </ligand>
</feature>
<evidence type="ECO:0000256" key="4">
    <source>
        <dbReference type="ARBA" id="ARBA00022679"/>
    </source>
</evidence>
<dbReference type="InterPro" id="IPR013792">
    <property type="entry name" value="RNA3'P_cycl/enolpyr_Trfase_a/b"/>
</dbReference>
<feature type="binding site" evidence="7">
    <location>
        <position position="16"/>
    </location>
    <ligand>
        <name>3-phosphoshikimate</name>
        <dbReference type="ChEBI" id="CHEBI:145989"/>
    </ligand>
</feature>
<accession>A0A846QJD6</accession>
<feature type="domain" description="Enolpyruvate transferase" evidence="8">
    <location>
        <begin position="8"/>
        <end position="214"/>
    </location>
</feature>
<dbReference type="UniPathway" id="UPA00053">
    <property type="reaction ID" value="UER00089"/>
</dbReference>
<feature type="binding site" evidence="7">
    <location>
        <position position="404"/>
    </location>
    <ligand>
        <name>phosphoenolpyruvate</name>
        <dbReference type="ChEBI" id="CHEBI:58702"/>
    </ligand>
</feature>
<dbReference type="InterPro" id="IPR023193">
    <property type="entry name" value="EPSP_synthase_CS"/>
</dbReference>
<evidence type="ECO:0000256" key="5">
    <source>
        <dbReference type="ARBA" id="ARBA00023141"/>
    </source>
</evidence>
<dbReference type="GO" id="GO:0009073">
    <property type="term" value="P:aromatic amino acid family biosynthetic process"/>
    <property type="evidence" value="ECO:0007669"/>
    <property type="project" value="UniProtKB-KW"/>
</dbReference>
<feature type="binding site" evidence="7">
    <location>
        <position position="16"/>
    </location>
    <ligand>
        <name>phosphoenolpyruvate</name>
        <dbReference type="ChEBI" id="CHEBI:58702"/>
    </ligand>
</feature>
<comment type="caution">
    <text evidence="9">The sequence shown here is derived from an EMBL/GenBank/DDBJ whole genome shotgun (WGS) entry which is preliminary data.</text>
</comment>
<dbReference type="GO" id="GO:0009423">
    <property type="term" value="P:chorismate biosynthetic process"/>
    <property type="evidence" value="ECO:0007669"/>
    <property type="project" value="UniProtKB-UniRule"/>
</dbReference>
<dbReference type="Proteomes" id="UP000580856">
    <property type="component" value="Unassembled WGS sequence"/>
</dbReference>
<keyword evidence="4 7" id="KW-0808">Transferase</keyword>
<evidence type="ECO:0000313" key="9">
    <source>
        <dbReference type="EMBL" id="NJB68261.1"/>
    </source>
</evidence>
<keyword evidence="5 7" id="KW-0057">Aromatic amino acid biosynthesis</keyword>
<comment type="catalytic activity">
    <reaction evidence="6">
        <text>3-phosphoshikimate + phosphoenolpyruvate = 5-O-(1-carboxyvinyl)-3-phosphoshikimate + phosphate</text>
        <dbReference type="Rhea" id="RHEA:21256"/>
        <dbReference type="ChEBI" id="CHEBI:43474"/>
        <dbReference type="ChEBI" id="CHEBI:57701"/>
        <dbReference type="ChEBI" id="CHEBI:58702"/>
        <dbReference type="ChEBI" id="CHEBI:145989"/>
        <dbReference type="EC" id="2.5.1.19"/>
    </reaction>
    <physiologicalReaction direction="left-to-right" evidence="6">
        <dbReference type="Rhea" id="RHEA:21257"/>
    </physiologicalReaction>
</comment>
<proteinExistence type="inferred from homology"/>
<dbReference type="GO" id="GO:0003866">
    <property type="term" value="F:3-phosphoshikimate 1-carboxyvinyltransferase activity"/>
    <property type="evidence" value="ECO:0007669"/>
    <property type="project" value="UniProtKB-UniRule"/>
</dbReference>
<evidence type="ECO:0000256" key="1">
    <source>
        <dbReference type="ARBA" id="ARBA00004811"/>
    </source>
</evidence>
<dbReference type="RefSeq" id="WP_167941341.1">
    <property type="nucleotide sequence ID" value="NZ_JAATJA010000002.1"/>
</dbReference>
<comment type="pathway">
    <text evidence="1 7">Metabolic intermediate biosynthesis; chorismate biosynthesis; chorismate from D-erythrose 4-phosphate and phosphoenolpyruvate: step 6/7.</text>
</comment>
<feature type="binding site" evidence="7">
    <location>
        <position position="164"/>
    </location>
    <ligand>
        <name>3-phosphoshikimate</name>
        <dbReference type="ChEBI" id="CHEBI:145989"/>
    </ligand>
</feature>
<comment type="caution">
    <text evidence="7">Lacks conserved residue(s) required for the propagation of feature annotation.</text>
</comment>
<dbReference type="Pfam" id="PF00275">
    <property type="entry name" value="EPSP_synthase"/>
    <property type="match status" value="2"/>
</dbReference>
<dbReference type="PANTHER" id="PTHR21090:SF5">
    <property type="entry name" value="PENTAFUNCTIONAL AROM POLYPEPTIDE"/>
    <property type="match status" value="1"/>
</dbReference>
<feature type="binding site" evidence="7">
    <location>
        <position position="90"/>
    </location>
    <ligand>
        <name>phosphoenolpyruvate</name>
        <dbReference type="ChEBI" id="CHEBI:58702"/>
    </ligand>
</feature>
<feature type="active site" description="Proton acceptor" evidence="7">
    <location>
        <position position="330"/>
    </location>
</feature>
<dbReference type="HAMAP" id="MF_00210">
    <property type="entry name" value="EPSP_synth"/>
    <property type="match status" value="1"/>
</dbReference>
<dbReference type="PANTHER" id="PTHR21090">
    <property type="entry name" value="AROM/DEHYDROQUINATE SYNTHASE"/>
    <property type="match status" value="1"/>
</dbReference>
<keyword evidence="10" id="KW-1185">Reference proteome</keyword>
<keyword evidence="7" id="KW-0963">Cytoplasm</keyword>
<gene>
    <name evidence="7" type="primary">aroA</name>
    <name evidence="9" type="ORF">GGQ74_001934</name>
</gene>
<evidence type="ECO:0000256" key="6">
    <source>
        <dbReference type="ARBA" id="ARBA00044633"/>
    </source>
</evidence>
<feature type="binding site" evidence="7">
    <location>
        <position position="21"/>
    </location>
    <ligand>
        <name>3-phosphoshikimate</name>
        <dbReference type="ChEBI" id="CHEBI:145989"/>
    </ligand>
</feature>
<dbReference type="NCBIfam" id="TIGR01356">
    <property type="entry name" value="aroA"/>
    <property type="match status" value="1"/>
</dbReference>
<feature type="binding site" evidence="7">
    <location>
        <position position="361"/>
    </location>
    <ligand>
        <name>phosphoenolpyruvate</name>
        <dbReference type="ChEBI" id="CHEBI:58702"/>
    </ligand>
</feature>